<evidence type="ECO:0000313" key="2">
    <source>
        <dbReference type="Proteomes" id="UP000276733"/>
    </source>
</evidence>
<proteinExistence type="predicted"/>
<evidence type="ECO:0000313" key="1">
    <source>
        <dbReference type="EMBL" id="VDG81194.1"/>
    </source>
</evidence>
<protein>
    <submittedName>
        <fullName evidence="1">Uncharacterized protein</fullName>
    </submittedName>
</protein>
<sequence>MLGKELIKANEDIITISTIAKSMGWGGYQSNLFNGYCI</sequence>
<gene>
    <name evidence="1" type="ORF">NCTC11458_00478</name>
</gene>
<accession>A0A7Z8YBD9</accession>
<organism evidence="1 2">
    <name type="scientific">Capnocytophaga ochracea</name>
    <dbReference type="NCBI Taxonomy" id="1018"/>
    <lineage>
        <taxon>Bacteria</taxon>
        <taxon>Pseudomonadati</taxon>
        <taxon>Bacteroidota</taxon>
        <taxon>Flavobacteriia</taxon>
        <taxon>Flavobacteriales</taxon>
        <taxon>Flavobacteriaceae</taxon>
        <taxon>Capnocytophaga</taxon>
    </lineage>
</organism>
<reference evidence="1 2" key="1">
    <citation type="submission" date="2018-11" db="EMBL/GenBank/DDBJ databases">
        <authorList>
            <consortium name="Pathogen Informatics"/>
        </authorList>
    </citation>
    <scope>NUCLEOTIDE SEQUENCE [LARGE SCALE GENOMIC DNA]</scope>
    <source>
        <strain evidence="1 2">NCTC11458</strain>
    </source>
</reference>
<dbReference type="AlphaFoldDB" id="A0A7Z8YBD9"/>
<dbReference type="EMBL" id="UYIQ01000001">
    <property type="protein sequence ID" value="VDG81194.1"/>
    <property type="molecule type" value="Genomic_DNA"/>
</dbReference>
<comment type="caution">
    <text evidence="1">The sequence shown here is derived from an EMBL/GenBank/DDBJ whole genome shotgun (WGS) entry which is preliminary data.</text>
</comment>
<name>A0A7Z8YBD9_CAPOC</name>
<dbReference type="Proteomes" id="UP000276733">
    <property type="component" value="Unassembled WGS sequence"/>
</dbReference>